<dbReference type="EMBL" id="JAPNKA010000001">
    <property type="protein sequence ID" value="MCY1073070.1"/>
    <property type="molecule type" value="Genomic_DNA"/>
</dbReference>
<dbReference type="Pfam" id="PF13304">
    <property type="entry name" value="AAA_21"/>
    <property type="match status" value="1"/>
</dbReference>
<dbReference type="Proteomes" id="UP001207654">
    <property type="component" value="Unassembled WGS sequence"/>
</dbReference>
<dbReference type="PANTHER" id="PTHR32182">
    <property type="entry name" value="DNA REPLICATION AND REPAIR PROTEIN RECF"/>
    <property type="match status" value="1"/>
</dbReference>
<dbReference type="Gene3D" id="3.40.50.300">
    <property type="entry name" value="P-loop containing nucleotide triphosphate hydrolases"/>
    <property type="match status" value="2"/>
</dbReference>
<organism evidence="2 3">
    <name type="scientific">Archangium lansingense</name>
    <dbReference type="NCBI Taxonomy" id="2995310"/>
    <lineage>
        <taxon>Bacteria</taxon>
        <taxon>Pseudomonadati</taxon>
        <taxon>Myxococcota</taxon>
        <taxon>Myxococcia</taxon>
        <taxon>Myxococcales</taxon>
        <taxon>Cystobacterineae</taxon>
        <taxon>Archangiaceae</taxon>
        <taxon>Archangium</taxon>
    </lineage>
</organism>
<name>A0ABT3ZUJ8_9BACT</name>
<proteinExistence type="predicted"/>
<protein>
    <submittedName>
        <fullName evidence="2">AAA family ATPase</fullName>
    </submittedName>
</protein>
<evidence type="ECO:0000259" key="1">
    <source>
        <dbReference type="Pfam" id="PF13304"/>
    </source>
</evidence>
<reference evidence="2 3" key="1">
    <citation type="submission" date="2022-11" db="EMBL/GenBank/DDBJ databases">
        <title>Minimal conservation of predation-associated metabolite biosynthetic gene clusters underscores biosynthetic potential of Myxococcota including descriptions for ten novel species: Archangium lansinium sp. nov., Myxococcus landrumus sp. nov., Nannocystis bai.</title>
        <authorList>
            <person name="Ahearne A."/>
            <person name="Stevens C."/>
            <person name="Phillips K."/>
        </authorList>
    </citation>
    <scope>NUCLEOTIDE SEQUENCE [LARGE SCALE GENOMIC DNA]</scope>
    <source>
        <strain evidence="2 3">MIWBW</strain>
    </source>
</reference>
<keyword evidence="3" id="KW-1185">Reference proteome</keyword>
<dbReference type="RefSeq" id="WP_267532087.1">
    <property type="nucleotide sequence ID" value="NZ_JAPNKA010000001.1"/>
</dbReference>
<dbReference type="SUPFAM" id="SSF52540">
    <property type="entry name" value="P-loop containing nucleoside triphosphate hydrolases"/>
    <property type="match status" value="1"/>
</dbReference>
<accession>A0ABT3ZUJ8</accession>
<evidence type="ECO:0000313" key="3">
    <source>
        <dbReference type="Proteomes" id="UP001207654"/>
    </source>
</evidence>
<dbReference type="PANTHER" id="PTHR32182:SF22">
    <property type="entry name" value="ATP-DEPENDENT ENDONUCLEASE, OLD FAMILY-RELATED"/>
    <property type="match status" value="1"/>
</dbReference>
<dbReference type="InterPro" id="IPR003959">
    <property type="entry name" value="ATPase_AAA_core"/>
</dbReference>
<feature type="domain" description="ATPase AAA-type core" evidence="1">
    <location>
        <begin position="336"/>
        <end position="640"/>
    </location>
</feature>
<gene>
    <name evidence="2" type="ORF">OV287_01110</name>
</gene>
<comment type="caution">
    <text evidence="2">The sequence shown here is derived from an EMBL/GenBank/DDBJ whole genome shotgun (WGS) entry which is preliminary data.</text>
</comment>
<dbReference type="InterPro" id="IPR027417">
    <property type="entry name" value="P-loop_NTPase"/>
</dbReference>
<evidence type="ECO:0000313" key="2">
    <source>
        <dbReference type="EMBL" id="MCY1073070.1"/>
    </source>
</evidence>
<sequence>MNENLRQFLDIAEQLAQASGYDGIRIGLVWTNTRPKVVLALSATLVRTREEPPLLAPLDAGPVSASQFIGSPSGLPALLSQFESGMLEQLSGSALPTPLHLTKEMPATLSWWSPRTTQGDAGYGTYLEGHGVEIRKLLGTADTTANGEIAARSDYAYASLGRLIRAYTGLELESRHAASIILAAPWPVKHLSARQEATRLRVEVDGFSGLDTSRLILNVEGSRRDYRLDSSTLRWLPGPETAPGTRTYTSVFEAKDPRPTAINLFLSQVPAISLRVEVQHESGRDALYWGKPETPPAPVATLGNSEASPEGIRLTAFRVYTFRLLRAAELRFDDPFSVIVGPNQSGKSSVLDALQLLSDAARGELSDALVRRRSGLRALQSRGATEPIRLEAELQTSTGQALRFRLQLGSVGAYDFAVEQEELAEYVQGSWMPILTRQGTQAKLSGVALPVSNGREALLSQLGAITHPLVQQARASLAAIAVYPYFRTGAAWADPESVPMRRPARLEPGARLERTGNNLSAVLFSLREERPEDWQDYVRIVRLAFPSLKDLRLPAVSRGMVQLFWDEVNGGQFDASELSDGTLSFLTILCALFQPGSALIAVDEPEAHLHPDALMRLVGAARSLSERHPILFTTQSDALIGLLDDAPECVVVARREDNEARLVRPAVEELREWLKSFSLREMRRELEGWGSTP</sequence>